<dbReference type="EMBL" id="JBHRSJ010000019">
    <property type="protein sequence ID" value="MFC2972650.1"/>
    <property type="molecule type" value="Genomic_DNA"/>
</dbReference>
<keyword evidence="7" id="KW-1185">Reference proteome</keyword>
<keyword evidence="3" id="KW-0808">Transferase</keyword>
<dbReference type="Pfam" id="PF00535">
    <property type="entry name" value="Glycos_transf_2"/>
    <property type="match status" value="1"/>
</dbReference>
<dbReference type="Proteomes" id="UP001595457">
    <property type="component" value="Unassembled WGS sequence"/>
</dbReference>
<evidence type="ECO:0000256" key="1">
    <source>
        <dbReference type="ARBA" id="ARBA00006739"/>
    </source>
</evidence>
<comment type="similarity">
    <text evidence="1">Belongs to the glycosyltransferase 2 family.</text>
</comment>
<evidence type="ECO:0000256" key="4">
    <source>
        <dbReference type="SAM" id="MobiDB-lite"/>
    </source>
</evidence>
<dbReference type="InterPro" id="IPR029044">
    <property type="entry name" value="Nucleotide-diphossugar_trans"/>
</dbReference>
<evidence type="ECO:0000313" key="7">
    <source>
        <dbReference type="Proteomes" id="UP001595457"/>
    </source>
</evidence>
<evidence type="ECO:0000259" key="5">
    <source>
        <dbReference type="Pfam" id="PF00535"/>
    </source>
</evidence>
<feature type="domain" description="Glycosyltransferase 2-like" evidence="5">
    <location>
        <begin position="7"/>
        <end position="115"/>
    </location>
</feature>
<keyword evidence="2" id="KW-0328">Glycosyltransferase</keyword>
<accession>A0ABV7ATN3</accession>
<organism evidence="6 7">
    <name type="scientific">Azotobacter bryophylli</name>
    <dbReference type="NCBI Taxonomy" id="1986537"/>
    <lineage>
        <taxon>Bacteria</taxon>
        <taxon>Pseudomonadati</taxon>
        <taxon>Pseudomonadota</taxon>
        <taxon>Gammaproteobacteria</taxon>
        <taxon>Pseudomonadales</taxon>
        <taxon>Pseudomonadaceae</taxon>
        <taxon>Azotobacter</taxon>
    </lineage>
</organism>
<dbReference type="InterPro" id="IPR001173">
    <property type="entry name" value="Glyco_trans_2-like"/>
</dbReference>
<protein>
    <submittedName>
        <fullName evidence="6">Glycosyltransferase family 2 protein</fullName>
    </submittedName>
</protein>
<dbReference type="SUPFAM" id="SSF53448">
    <property type="entry name" value="Nucleotide-diphospho-sugar transferases"/>
    <property type="match status" value="1"/>
</dbReference>
<evidence type="ECO:0000313" key="6">
    <source>
        <dbReference type="EMBL" id="MFC2972650.1"/>
    </source>
</evidence>
<gene>
    <name evidence="6" type="ORF">ACFOJE_10560</name>
</gene>
<reference evidence="7" key="1">
    <citation type="journal article" date="2019" name="Int. J. Syst. Evol. Microbiol.">
        <title>The Global Catalogue of Microorganisms (GCM) 10K type strain sequencing project: providing services to taxonomists for standard genome sequencing and annotation.</title>
        <authorList>
            <consortium name="The Broad Institute Genomics Platform"/>
            <consortium name="The Broad Institute Genome Sequencing Center for Infectious Disease"/>
            <person name="Wu L."/>
            <person name="Ma J."/>
        </authorList>
    </citation>
    <scope>NUCLEOTIDE SEQUENCE [LARGE SCALE GENOMIC DNA]</scope>
    <source>
        <strain evidence="7">KCTC 62195</strain>
    </source>
</reference>
<dbReference type="CDD" id="cd04185">
    <property type="entry name" value="GT_2_like_b"/>
    <property type="match status" value="1"/>
</dbReference>
<dbReference type="RefSeq" id="WP_377814300.1">
    <property type="nucleotide sequence ID" value="NZ_JBHRSJ010000019.1"/>
</dbReference>
<dbReference type="PANTHER" id="PTHR43179:SF12">
    <property type="entry name" value="GALACTOFURANOSYLTRANSFERASE GLFT2"/>
    <property type="match status" value="1"/>
</dbReference>
<evidence type="ECO:0000256" key="3">
    <source>
        <dbReference type="ARBA" id="ARBA00022679"/>
    </source>
</evidence>
<evidence type="ECO:0000256" key="2">
    <source>
        <dbReference type="ARBA" id="ARBA00022676"/>
    </source>
</evidence>
<feature type="region of interest" description="Disordered" evidence="4">
    <location>
        <begin position="317"/>
        <end position="346"/>
    </location>
</feature>
<dbReference type="PANTHER" id="PTHR43179">
    <property type="entry name" value="RHAMNOSYLTRANSFERASE WBBL"/>
    <property type="match status" value="1"/>
</dbReference>
<dbReference type="Gene3D" id="3.90.550.10">
    <property type="entry name" value="Spore Coat Polysaccharide Biosynthesis Protein SpsA, Chain A"/>
    <property type="match status" value="1"/>
</dbReference>
<sequence>MPHIVAVILTYNRKDLLERCLDAVQAQTHRCDSVIVVDNASSDGTQQMLREAGSRYPNLRVYQLSRNIGASGGFSAGFRLAYQDGADFVWMMDDDVIPRPDALQRLLEADERLERQGIERAFLLSTAFTESGQITNSPSLDVRPNAIRYPRWPETIELGMAPIRRATFVSILVPRAILTEFGLPIAAMFIWGEDTEFTLRVTRDKPGFLVGASKVLHLRQENGPIDILTETSAARLKYLRHLIRNNVFIARKYQQGREILSLFYGIFSLLGKLLRGGQLRKARVLLHGLAESLWFFPDSEAADAPIEALGVAVRAPEPTGPLAGHGDSPAAAPFPHDLSAPPPARS</sequence>
<name>A0ABV7ATN3_9GAMM</name>
<proteinExistence type="inferred from homology"/>
<comment type="caution">
    <text evidence="6">The sequence shown here is derived from an EMBL/GenBank/DDBJ whole genome shotgun (WGS) entry which is preliminary data.</text>
</comment>